<dbReference type="InterPro" id="IPR011010">
    <property type="entry name" value="DNA_brk_join_enz"/>
</dbReference>
<keyword evidence="5" id="KW-1185">Reference proteome</keyword>
<dbReference type="AlphaFoldDB" id="A0A226BVF5"/>
<dbReference type="Gene3D" id="1.10.443.10">
    <property type="entry name" value="Intergrase catalytic core"/>
    <property type="match status" value="1"/>
</dbReference>
<proteinExistence type="predicted"/>
<reference evidence="4 5" key="1">
    <citation type="submission" date="2017-06" db="EMBL/GenBank/DDBJ databases">
        <title>Draft Genome Sequence of Natranaerobius trueperi halophilic, alkalithermophilic bacteria from soda lakes.</title>
        <authorList>
            <person name="Zhao B."/>
        </authorList>
    </citation>
    <scope>NUCLEOTIDE SEQUENCE [LARGE SCALE GENOMIC DNA]</scope>
    <source>
        <strain evidence="4 5">DSM 18760</strain>
    </source>
</reference>
<dbReference type="GO" id="GO:0015074">
    <property type="term" value="P:DNA integration"/>
    <property type="evidence" value="ECO:0007669"/>
    <property type="project" value="InterPro"/>
</dbReference>
<evidence type="ECO:0000259" key="2">
    <source>
        <dbReference type="Pfam" id="PF12834"/>
    </source>
</evidence>
<name>A0A226BVF5_9FIRM</name>
<keyword evidence="1" id="KW-0233">DNA recombination</keyword>
<accession>A0A226BVF5</accession>
<gene>
    <name evidence="4" type="ORF">CDO51_12460</name>
</gene>
<dbReference type="GO" id="GO:0003677">
    <property type="term" value="F:DNA binding"/>
    <property type="evidence" value="ECO:0007669"/>
    <property type="project" value="InterPro"/>
</dbReference>
<dbReference type="OrthoDB" id="107900at2"/>
<dbReference type="InterPro" id="IPR013762">
    <property type="entry name" value="Integrase-like_cat_sf"/>
</dbReference>
<dbReference type="GO" id="GO:0006310">
    <property type="term" value="P:DNA recombination"/>
    <property type="evidence" value="ECO:0007669"/>
    <property type="project" value="UniProtKB-KW"/>
</dbReference>
<evidence type="ECO:0000313" key="4">
    <source>
        <dbReference type="EMBL" id="OWZ82742.1"/>
    </source>
</evidence>
<protein>
    <submittedName>
        <fullName evidence="4">Integrase</fullName>
    </submittedName>
</protein>
<dbReference type="SUPFAM" id="SSF56349">
    <property type="entry name" value="DNA breaking-rejoining enzymes"/>
    <property type="match status" value="1"/>
</dbReference>
<comment type="caution">
    <text evidence="4">The sequence shown here is derived from an EMBL/GenBank/DDBJ whole genome shotgun (WGS) entry which is preliminary data.</text>
</comment>
<dbReference type="InterPro" id="IPR024457">
    <property type="entry name" value="Putative_integrase_N"/>
</dbReference>
<organism evidence="4 5">
    <name type="scientific">Natranaerobius trueperi</name>
    <dbReference type="NCBI Taxonomy" id="759412"/>
    <lineage>
        <taxon>Bacteria</taxon>
        <taxon>Bacillati</taxon>
        <taxon>Bacillota</taxon>
        <taxon>Clostridia</taxon>
        <taxon>Natranaerobiales</taxon>
        <taxon>Natranaerobiaceae</taxon>
        <taxon>Natranaerobius</taxon>
    </lineage>
</organism>
<dbReference type="Pfam" id="PF12834">
    <property type="entry name" value="Phage_int_SAM_2"/>
    <property type="match status" value="1"/>
</dbReference>
<sequence>MSNLERQLEKLYRHCNQSSKGYRIQSLKQTKEFARFIHDRFKVQNFKNISDKHLVDYIQYQQEIKQNTDDTIKNKLSSIRFWHDQVNRPRHTLSDNKTLQEKYGFEFNQTPEIRKEHNRAWTEQEYRNFKNLAEKMGKDYISDAFTISREMGLRISEVTCLERRQVEYASRTGYLPVDRGTKGGKARVVPVTEDKKEVWEVLNRKMKETSRGERLFVEEGEKAHQKTEEIQNFIYNHRSKVETEEGQLLRYYNDSGRNTNMTMHGLRYLYAQERIKNLREEYKSDSKVADVLTQEMGHNRTEVLKTYLSEA</sequence>
<evidence type="ECO:0000256" key="1">
    <source>
        <dbReference type="ARBA" id="ARBA00023172"/>
    </source>
</evidence>
<evidence type="ECO:0000259" key="3">
    <source>
        <dbReference type="Pfam" id="PF12835"/>
    </source>
</evidence>
<feature type="domain" description="Putative integrase N-terminal" evidence="2">
    <location>
        <begin position="1"/>
        <end position="81"/>
    </location>
</feature>
<dbReference type="Proteomes" id="UP000214588">
    <property type="component" value="Unassembled WGS sequence"/>
</dbReference>
<dbReference type="Pfam" id="PF12835">
    <property type="entry name" value="Integrase_1"/>
    <property type="match status" value="1"/>
</dbReference>
<evidence type="ECO:0000313" key="5">
    <source>
        <dbReference type="Proteomes" id="UP000214588"/>
    </source>
</evidence>
<dbReference type="EMBL" id="NIQC01000045">
    <property type="protein sequence ID" value="OWZ82742.1"/>
    <property type="molecule type" value="Genomic_DNA"/>
</dbReference>
<dbReference type="InterPro" id="IPR024456">
    <property type="entry name" value="Integrase_catalytic_putative"/>
</dbReference>
<feature type="domain" description="Integrase catalytic" evidence="3">
    <location>
        <begin position="119"/>
        <end position="273"/>
    </location>
</feature>